<dbReference type="InterPro" id="IPR001471">
    <property type="entry name" value="AP2/ERF_dom"/>
</dbReference>
<comment type="similarity">
    <text evidence="6">Belongs to the AP2/ERF transcription factor family. ERF subfamily.</text>
</comment>
<evidence type="ECO:0000256" key="6">
    <source>
        <dbReference type="ARBA" id="ARBA00024343"/>
    </source>
</evidence>
<evidence type="ECO:0000313" key="10">
    <source>
        <dbReference type="Proteomes" id="UP001064489"/>
    </source>
</evidence>
<dbReference type="InterPro" id="IPR016177">
    <property type="entry name" value="DNA-bd_dom_sf"/>
</dbReference>
<gene>
    <name evidence="9" type="ORF">LWI28_028869</name>
</gene>
<keyword evidence="10" id="KW-1185">Reference proteome</keyword>
<keyword evidence="3" id="KW-0238">DNA-binding</keyword>
<dbReference type="SUPFAM" id="SSF54171">
    <property type="entry name" value="DNA-binding domain"/>
    <property type="match status" value="1"/>
</dbReference>
<dbReference type="SMART" id="SM00380">
    <property type="entry name" value="AP2"/>
    <property type="match status" value="1"/>
</dbReference>
<reference evidence="9" key="2">
    <citation type="submission" date="2023-02" db="EMBL/GenBank/DDBJ databases">
        <authorList>
            <person name="Swenson N.G."/>
            <person name="Wegrzyn J.L."/>
            <person name="Mcevoy S.L."/>
        </authorList>
    </citation>
    <scope>NUCLEOTIDE SEQUENCE</scope>
    <source>
        <strain evidence="9">91603</strain>
        <tissue evidence="9">Leaf</tissue>
    </source>
</reference>
<keyword evidence="2" id="KW-0805">Transcription regulation</keyword>
<keyword evidence="5" id="KW-0539">Nucleus</keyword>
<name>A0AAD5J2C0_ACENE</name>
<dbReference type="Gene3D" id="3.30.730.10">
    <property type="entry name" value="AP2/ERF domain"/>
    <property type="match status" value="1"/>
</dbReference>
<keyword evidence="7" id="KW-0812">Transmembrane</keyword>
<dbReference type="AlphaFoldDB" id="A0AAD5J2C0"/>
<dbReference type="Proteomes" id="UP001064489">
    <property type="component" value="Chromosome 4"/>
</dbReference>
<evidence type="ECO:0000256" key="3">
    <source>
        <dbReference type="ARBA" id="ARBA00023125"/>
    </source>
</evidence>
<dbReference type="InterPro" id="IPR044808">
    <property type="entry name" value="ERF_plant"/>
</dbReference>
<evidence type="ECO:0000256" key="2">
    <source>
        <dbReference type="ARBA" id="ARBA00023015"/>
    </source>
</evidence>
<feature type="transmembrane region" description="Helical" evidence="7">
    <location>
        <begin position="143"/>
        <end position="164"/>
    </location>
</feature>
<comment type="caution">
    <text evidence="9">The sequence shown here is derived from an EMBL/GenBank/DDBJ whole genome shotgun (WGS) entry which is preliminary data.</text>
</comment>
<dbReference type="GO" id="GO:0009873">
    <property type="term" value="P:ethylene-activated signaling pathway"/>
    <property type="evidence" value="ECO:0007669"/>
    <property type="project" value="InterPro"/>
</dbReference>
<keyword evidence="7" id="KW-0472">Membrane</keyword>
<evidence type="ECO:0000313" key="9">
    <source>
        <dbReference type="EMBL" id="KAI9182788.1"/>
    </source>
</evidence>
<reference evidence="9" key="1">
    <citation type="journal article" date="2022" name="Plant J.">
        <title>Strategies of tolerance reflected in two North American maple genomes.</title>
        <authorList>
            <person name="McEvoy S.L."/>
            <person name="Sezen U.U."/>
            <person name="Trouern-Trend A."/>
            <person name="McMahon S.M."/>
            <person name="Schaberg P.G."/>
            <person name="Yang J."/>
            <person name="Wegrzyn J.L."/>
            <person name="Swenson N.G."/>
        </authorList>
    </citation>
    <scope>NUCLEOTIDE SEQUENCE</scope>
    <source>
        <strain evidence="9">91603</strain>
    </source>
</reference>
<dbReference type="EMBL" id="JAJSOW010000101">
    <property type="protein sequence ID" value="KAI9182788.1"/>
    <property type="molecule type" value="Genomic_DNA"/>
</dbReference>
<dbReference type="InterPro" id="IPR036955">
    <property type="entry name" value="AP2/ERF_dom_sf"/>
</dbReference>
<evidence type="ECO:0000256" key="7">
    <source>
        <dbReference type="SAM" id="Phobius"/>
    </source>
</evidence>
<dbReference type="GO" id="GO:0005634">
    <property type="term" value="C:nucleus"/>
    <property type="evidence" value="ECO:0007669"/>
    <property type="project" value="UniProtKB-SubCell"/>
</dbReference>
<accession>A0AAD5J2C0</accession>
<dbReference type="PROSITE" id="PS51032">
    <property type="entry name" value="AP2_ERF"/>
    <property type="match status" value="1"/>
</dbReference>
<sequence length="181" mass="20732">MYVESNPKSDFLILESIRRHLLDDDLDNPDEFSPETTIFGGDLEAYKALHDAINVEWITFDQLYECHTSRNDVMASAAEREDQALPNGVHFMGVRRRPWGKYAAEIRDPKKNGSRVWLGTYETSEDAALAYDLAAFKMRGSKAWLMLSQLGFAISAALRINLLLHFRLRLRLRLPRSTVSL</sequence>
<dbReference type="GO" id="GO:0003700">
    <property type="term" value="F:DNA-binding transcription factor activity"/>
    <property type="evidence" value="ECO:0007669"/>
    <property type="project" value="InterPro"/>
</dbReference>
<dbReference type="PANTHER" id="PTHR31190">
    <property type="entry name" value="DNA-BINDING DOMAIN"/>
    <property type="match status" value="1"/>
</dbReference>
<keyword evidence="7" id="KW-1133">Transmembrane helix</keyword>
<dbReference type="Pfam" id="PF00847">
    <property type="entry name" value="AP2"/>
    <property type="match status" value="1"/>
</dbReference>
<dbReference type="FunFam" id="3.30.730.10:FF:000001">
    <property type="entry name" value="Ethylene-responsive transcription factor 2"/>
    <property type="match status" value="1"/>
</dbReference>
<evidence type="ECO:0000256" key="4">
    <source>
        <dbReference type="ARBA" id="ARBA00023163"/>
    </source>
</evidence>
<evidence type="ECO:0000256" key="5">
    <source>
        <dbReference type="ARBA" id="ARBA00023242"/>
    </source>
</evidence>
<comment type="subcellular location">
    <subcellularLocation>
        <location evidence="1">Nucleus</location>
    </subcellularLocation>
</comment>
<dbReference type="CDD" id="cd00018">
    <property type="entry name" value="AP2"/>
    <property type="match status" value="1"/>
</dbReference>
<evidence type="ECO:0000256" key="1">
    <source>
        <dbReference type="ARBA" id="ARBA00004123"/>
    </source>
</evidence>
<dbReference type="PANTHER" id="PTHR31190:SF449">
    <property type="entry name" value="AP2_ERF DOMAIN-CONTAINING PROTEIN"/>
    <property type="match status" value="1"/>
</dbReference>
<organism evidence="9 10">
    <name type="scientific">Acer negundo</name>
    <name type="common">Box elder</name>
    <dbReference type="NCBI Taxonomy" id="4023"/>
    <lineage>
        <taxon>Eukaryota</taxon>
        <taxon>Viridiplantae</taxon>
        <taxon>Streptophyta</taxon>
        <taxon>Embryophyta</taxon>
        <taxon>Tracheophyta</taxon>
        <taxon>Spermatophyta</taxon>
        <taxon>Magnoliopsida</taxon>
        <taxon>eudicotyledons</taxon>
        <taxon>Gunneridae</taxon>
        <taxon>Pentapetalae</taxon>
        <taxon>rosids</taxon>
        <taxon>malvids</taxon>
        <taxon>Sapindales</taxon>
        <taxon>Sapindaceae</taxon>
        <taxon>Hippocastanoideae</taxon>
        <taxon>Acereae</taxon>
        <taxon>Acer</taxon>
    </lineage>
</organism>
<keyword evidence="4" id="KW-0804">Transcription</keyword>
<protein>
    <recommendedName>
        <fullName evidence="8">AP2/ERF domain-containing protein</fullName>
    </recommendedName>
</protein>
<dbReference type="PRINTS" id="PR00367">
    <property type="entry name" value="ETHRSPELEMNT"/>
</dbReference>
<proteinExistence type="inferred from homology"/>
<dbReference type="GO" id="GO:0003677">
    <property type="term" value="F:DNA binding"/>
    <property type="evidence" value="ECO:0007669"/>
    <property type="project" value="UniProtKB-KW"/>
</dbReference>
<evidence type="ECO:0000259" key="8">
    <source>
        <dbReference type="PROSITE" id="PS51032"/>
    </source>
</evidence>
<feature type="domain" description="AP2/ERF" evidence="8">
    <location>
        <begin position="90"/>
        <end position="153"/>
    </location>
</feature>